<reference evidence="7" key="1">
    <citation type="journal article" date="2014" name="Int. J. Syst. Evol. Microbiol.">
        <title>Complete genome sequence of Corynebacterium casei LMG S-19264T (=DSM 44701T), isolated from a smear-ripened cheese.</title>
        <authorList>
            <consortium name="US DOE Joint Genome Institute (JGI-PGF)"/>
            <person name="Walter F."/>
            <person name="Albersmeier A."/>
            <person name="Kalinowski J."/>
            <person name="Ruckert C."/>
        </authorList>
    </citation>
    <scope>NUCLEOTIDE SEQUENCE</scope>
    <source>
        <strain evidence="7">JCM 10088</strain>
    </source>
</reference>
<accession>A0A830GSF7</accession>
<keyword evidence="5" id="KW-0479">Metal-binding</keyword>
<sequence>MSNQHERLADMIMEAKCAVALTGAGISTASGIPDFRGANGLWSRVSPDNCTGDEMKVDPDAVWSCVMEIYQYVRDAAPNAAHIALAELERMGRLCGIITQNVDMLHEKAGSNAVVPIHGRLDAAACPKCGAVVPITTAISSWRTGFTPICPKCGAVLRPNIVLFNEDVPRREYMKAFYMAKNADLLLVVGTSLAVAPANELPLIVKKHGGKVAIINESATELDDEADLVIRERAEIALPDVVKIMESKMTR</sequence>
<protein>
    <submittedName>
        <fullName evidence="7">NAD-dependent deacetylase</fullName>
    </submittedName>
</protein>
<dbReference type="Gene3D" id="3.40.50.1220">
    <property type="entry name" value="TPP-binding domain"/>
    <property type="match status" value="1"/>
</dbReference>
<dbReference type="PROSITE" id="PS50305">
    <property type="entry name" value="SIRTUIN"/>
    <property type="match status" value="1"/>
</dbReference>
<evidence type="ECO:0000256" key="3">
    <source>
        <dbReference type="ARBA" id="ARBA00023027"/>
    </source>
</evidence>
<feature type="domain" description="Deacetylase sirtuin-type" evidence="6">
    <location>
        <begin position="1"/>
        <end position="248"/>
    </location>
</feature>
<dbReference type="InterPro" id="IPR029035">
    <property type="entry name" value="DHS-like_NAD/FAD-binding_dom"/>
</dbReference>
<dbReference type="Pfam" id="PF02146">
    <property type="entry name" value="SIR2"/>
    <property type="match status" value="1"/>
</dbReference>
<dbReference type="RefSeq" id="WP_188595571.1">
    <property type="nucleotide sequence ID" value="NZ_BMNL01000001.1"/>
</dbReference>
<dbReference type="Gene3D" id="3.30.1600.10">
    <property type="entry name" value="SIR2/SIRT2 'Small Domain"/>
    <property type="match status" value="1"/>
</dbReference>
<dbReference type="GO" id="GO:0017136">
    <property type="term" value="F:histone deacetylase activity, NAD-dependent"/>
    <property type="evidence" value="ECO:0007669"/>
    <property type="project" value="TreeGrafter"/>
</dbReference>
<dbReference type="EMBL" id="BMNL01000001">
    <property type="protein sequence ID" value="GGP19129.1"/>
    <property type="molecule type" value="Genomic_DNA"/>
</dbReference>
<dbReference type="InterPro" id="IPR003000">
    <property type="entry name" value="Sirtuin"/>
</dbReference>
<name>A0A830GSF7_9CREN</name>
<keyword evidence="5" id="KW-0862">Zinc</keyword>
<evidence type="ECO:0000256" key="1">
    <source>
        <dbReference type="ARBA" id="ARBA00022679"/>
    </source>
</evidence>
<dbReference type="PANTHER" id="PTHR11085">
    <property type="entry name" value="NAD-DEPENDENT PROTEIN DEACYLASE SIRTUIN-5, MITOCHONDRIAL-RELATED"/>
    <property type="match status" value="1"/>
</dbReference>
<evidence type="ECO:0000259" key="6">
    <source>
        <dbReference type="PROSITE" id="PS50305"/>
    </source>
</evidence>
<proteinExistence type="predicted"/>
<gene>
    <name evidence="7" type="ORF">GCM10007981_01560</name>
</gene>
<feature type="binding site" evidence="5">
    <location>
        <position position="150"/>
    </location>
    <ligand>
        <name>Zn(2+)</name>
        <dbReference type="ChEBI" id="CHEBI:29105"/>
    </ligand>
</feature>
<evidence type="ECO:0000313" key="7">
    <source>
        <dbReference type="EMBL" id="GGP19129.1"/>
    </source>
</evidence>
<dbReference type="NCBIfam" id="NF001753">
    <property type="entry name" value="PRK00481.1-3"/>
    <property type="match status" value="1"/>
</dbReference>
<organism evidence="7 8">
    <name type="scientific">Thermocladium modestius</name>
    <dbReference type="NCBI Taxonomy" id="62609"/>
    <lineage>
        <taxon>Archaea</taxon>
        <taxon>Thermoproteota</taxon>
        <taxon>Thermoprotei</taxon>
        <taxon>Thermoproteales</taxon>
        <taxon>Thermoproteaceae</taxon>
        <taxon>Thermocladium</taxon>
    </lineage>
</organism>
<dbReference type="InterPro" id="IPR026591">
    <property type="entry name" value="Sirtuin_cat_small_dom_sf"/>
</dbReference>
<keyword evidence="8" id="KW-1185">Reference proteome</keyword>
<dbReference type="SUPFAM" id="SSF52467">
    <property type="entry name" value="DHS-like NAD/FAD-binding domain"/>
    <property type="match status" value="1"/>
</dbReference>
<dbReference type="OrthoDB" id="728at2157"/>
<evidence type="ECO:0000256" key="2">
    <source>
        <dbReference type="ARBA" id="ARBA00023015"/>
    </source>
</evidence>
<feature type="binding site" evidence="5">
    <location>
        <position position="126"/>
    </location>
    <ligand>
        <name>Zn(2+)</name>
        <dbReference type="ChEBI" id="CHEBI:29105"/>
    </ligand>
</feature>
<keyword evidence="3" id="KW-0520">NAD</keyword>
<dbReference type="GO" id="GO:0070403">
    <property type="term" value="F:NAD+ binding"/>
    <property type="evidence" value="ECO:0007669"/>
    <property type="project" value="InterPro"/>
</dbReference>
<comment type="caution">
    <text evidence="7">The sequence shown here is derived from an EMBL/GenBank/DDBJ whole genome shotgun (WGS) entry which is preliminary data.</text>
</comment>
<dbReference type="InterPro" id="IPR026590">
    <property type="entry name" value="Ssirtuin_cat_dom"/>
</dbReference>
<feature type="binding site" evidence="5">
    <location>
        <position position="153"/>
    </location>
    <ligand>
        <name>Zn(2+)</name>
        <dbReference type="ChEBI" id="CHEBI:29105"/>
    </ligand>
</feature>
<evidence type="ECO:0000256" key="4">
    <source>
        <dbReference type="ARBA" id="ARBA00023163"/>
    </source>
</evidence>
<dbReference type="GO" id="GO:0046872">
    <property type="term" value="F:metal ion binding"/>
    <property type="evidence" value="ECO:0007669"/>
    <property type="project" value="UniProtKB-KW"/>
</dbReference>
<reference evidence="7" key="2">
    <citation type="submission" date="2020-09" db="EMBL/GenBank/DDBJ databases">
        <authorList>
            <person name="Sun Q."/>
            <person name="Ohkuma M."/>
        </authorList>
    </citation>
    <scope>NUCLEOTIDE SEQUENCE</scope>
    <source>
        <strain evidence="7">JCM 10088</strain>
    </source>
</reference>
<evidence type="ECO:0000313" key="8">
    <source>
        <dbReference type="Proteomes" id="UP000610960"/>
    </source>
</evidence>
<dbReference type="PANTHER" id="PTHR11085:SF11">
    <property type="entry name" value="NAD-DEPENDENT PROTEIN DEACETYLASE"/>
    <property type="match status" value="1"/>
</dbReference>
<dbReference type="Proteomes" id="UP000610960">
    <property type="component" value="Unassembled WGS sequence"/>
</dbReference>
<keyword evidence="2" id="KW-0805">Transcription regulation</keyword>
<feature type="active site" description="Proton acceptor" evidence="5">
    <location>
        <position position="118"/>
    </location>
</feature>
<dbReference type="AlphaFoldDB" id="A0A830GSF7"/>
<keyword evidence="4" id="KW-0804">Transcription</keyword>
<evidence type="ECO:0000256" key="5">
    <source>
        <dbReference type="PROSITE-ProRule" id="PRU00236"/>
    </source>
</evidence>
<keyword evidence="1" id="KW-0808">Transferase</keyword>
<feature type="binding site" evidence="5">
    <location>
        <position position="129"/>
    </location>
    <ligand>
        <name>Zn(2+)</name>
        <dbReference type="ChEBI" id="CHEBI:29105"/>
    </ligand>
</feature>
<dbReference type="InterPro" id="IPR050134">
    <property type="entry name" value="NAD-dep_sirtuin_deacylases"/>
</dbReference>